<dbReference type="AlphaFoldDB" id="A0A1H4LM41"/>
<evidence type="ECO:0000256" key="5">
    <source>
        <dbReference type="ARBA" id="ARBA00024500"/>
    </source>
</evidence>
<organism evidence="8 9">
    <name type="scientific">Nitratireductor aquibiodomus</name>
    <dbReference type="NCBI Taxonomy" id="204799"/>
    <lineage>
        <taxon>Bacteria</taxon>
        <taxon>Pseudomonadati</taxon>
        <taxon>Pseudomonadota</taxon>
        <taxon>Alphaproteobacteria</taxon>
        <taxon>Hyphomicrobiales</taxon>
        <taxon>Phyllobacteriaceae</taxon>
        <taxon>Nitratireductor</taxon>
    </lineage>
</organism>
<reference evidence="9" key="1">
    <citation type="submission" date="2016-10" db="EMBL/GenBank/DDBJ databases">
        <authorList>
            <person name="Varghese N."/>
            <person name="Submissions S."/>
        </authorList>
    </citation>
    <scope>NUCLEOTIDE SEQUENCE [LARGE SCALE GENOMIC DNA]</scope>
    <source>
        <strain evidence="9">ES.061</strain>
    </source>
</reference>
<gene>
    <name evidence="8" type="ORF">SAMN05216452_2897</name>
</gene>
<dbReference type="NCBIfam" id="TIGR03707">
    <property type="entry name" value="PPK2_P_aer"/>
    <property type="match status" value="1"/>
</dbReference>
<comment type="function">
    <text evidence="6">Uses inorganic polyphosphate (polyP) as a donor to convert GDP to GTP or ADP to ATP.</text>
</comment>
<evidence type="ECO:0000313" key="9">
    <source>
        <dbReference type="Proteomes" id="UP000199064"/>
    </source>
</evidence>
<dbReference type="EC" id="2.7.4.-" evidence="6"/>
<evidence type="ECO:0000313" key="8">
    <source>
        <dbReference type="EMBL" id="SEB71707.1"/>
    </source>
</evidence>
<evidence type="ECO:0000256" key="3">
    <source>
        <dbReference type="ARBA" id="ARBA00022777"/>
    </source>
</evidence>
<sequence>MNKPLDNPALEKIEPFKLTLSGKKRVFDIDDPDLPDWIKDKELTAGGYPYEEKLDRDDYEEQLEALQVELVKLQSWMQTSGARVMALFEGRDAAGKGGTISRIRAYLNPRNARNVALPKPSETERGQWYFQRYVAHFPTSGELVTFDRSWYNRGGVEPVMGFCTPAQHEQFLDETPDFERAIVNDGIHFFKFWLNIGQETQLGRFHDRRHSRLKYWKFSPMDVAGIKKWDDYTHARDLMLERTHSAHAPWTVVRANDKRRARLAVIRRVLLSIPYDGRDLGAIGQDDQLVIGSGPGFLK</sequence>
<evidence type="ECO:0000256" key="1">
    <source>
        <dbReference type="ARBA" id="ARBA00009924"/>
    </source>
</evidence>
<evidence type="ECO:0000256" key="2">
    <source>
        <dbReference type="ARBA" id="ARBA00022679"/>
    </source>
</evidence>
<evidence type="ECO:0000256" key="6">
    <source>
        <dbReference type="RuleBase" id="RU369062"/>
    </source>
</evidence>
<name>A0A1H4LM41_9HYPH</name>
<keyword evidence="9" id="KW-1185">Reference proteome</keyword>
<keyword evidence="4" id="KW-0066">ATP synthesis</keyword>
<evidence type="ECO:0000256" key="4">
    <source>
        <dbReference type="ARBA" id="ARBA00023310"/>
    </source>
</evidence>
<dbReference type="Pfam" id="PF03976">
    <property type="entry name" value="PPK2"/>
    <property type="match status" value="1"/>
</dbReference>
<keyword evidence="2 6" id="KW-0808">Transferase</keyword>
<feature type="domain" description="Polyphosphate kinase-2-related" evidence="7">
    <location>
        <begin position="53"/>
        <end position="276"/>
    </location>
</feature>
<dbReference type="GO" id="GO:0006754">
    <property type="term" value="P:ATP biosynthetic process"/>
    <property type="evidence" value="ECO:0007669"/>
    <property type="project" value="UniProtKB-KW"/>
</dbReference>
<protein>
    <recommendedName>
        <fullName evidence="6">ADP/GDP-polyphosphate phosphotransferase</fullName>
        <ecNumber evidence="6">2.7.4.-</ecNumber>
    </recommendedName>
    <alternativeName>
        <fullName evidence="6">Polyphosphate kinase PPK2</fullName>
    </alternativeName>
</protein>
<comment type="catalytic activity">
    <reaction evidence="5">
        <text>[phosphate](n) + ATP = [phosphate](n+1) + ADP</text>
        <dbReference type="Rhea" id="RHEA:19573"/>
        <dbReference type="Rhea" id="RHEA-COMP:9859"/>
        <dbReference type="Rhea" id="RHEA-COMP:14280"/>
        <dbReference type="ChEBI" id="CHEBI:16838"/>
        <dbReference type="ChEBI" id="CHEBI:30616"/>
        <dbReference type="ChEBI" id="CHEBI:456216"/>
    </reaction>
    <physiologicalReaction direction="right-to-left" evidence="5">
        <dbReference type="Rhea" id="RHEA:19575"/>
    </physiologicalReaction>
</comment>
<evidence type="ECO:0000259" key="7">
    <source>
        <dbReference type="Pfam" id="PF03976"/>
    </source>
</evidence>
<keyword evidence="3 6" id="KW-0418">Kinase</keyword>
<dbReference type="InterPro" id="IPR022488">
    <property type="entry name" value="PPK2-related"/>
</dbReference>
<accession>A0A1H4LM41</accession>
<comment type="similarity">
    <text evidence="1 6">Belongs to the polyphosphate kinase 2 (PPK2) family. Class I subfamily.</text>
</comment>
<comment type="subunit">
    <text evidence="6">Homotetramer.</text>
</comment>
<dbReference type="InterPro" id="IPR022486">
    <property type="entry name" value="PPK2_PA0141"/>
</dbReference>
<dbReference type="Gene3D" id="3.40.50.300">
    <property type="entry name" value="P-loop containing nucleotide triphosphate hydrolases"/>
    <property type="match status" value="1"/>
</dbReference>
<dbReference type="Proteomes" id="UP000199064">
    <property type="component" value="Unassembled WGS sequence"/>
</dbReference>
<dbReference type="InterPro" id="IPR027417">
    <property type="entry name" value="P-loop_NTPase"/>
</dbReference>
<proteinExistence type="inferred from homology"/>
<dbReference type="RefSeq" id="WP_090329252.1">
    <property type="nucleotide sequence ID" value="NZ_FNSL01000001.1"/>
</dbReference>
<dbReference type="GO" id="GO:0008976">
    <property type="term" value="F:polyphosphate kinase activity"/>
    <property type="evidence" value="ECO:0007669"/>
    <property type="project" value="UniProtKB-UniRule"/>
</dbReference>
<dbReference type="SUPFAM" id="SSF52540">
    <property type="entry name" value="P-loop containing nucleoside triphosphate hydrolases"/>
    <property type="match status" value="1"/>
</dbReference>
<dbReference type="PANTHER" id="PTHR34383:SF1">
    <property type="entry name" value="ADP-POLYPHOSPHATE PHOSPHOTRANSFERASE"/>
    <property type="match status" value="1"/>
</dbReference>
<dbReference type="PANTHER" id="PTHR34383">
    <property type="entry name" value="POLYPHOSPHATE:AMP PHOSPHOTRANSFERASE-RELATED"/>
    <property type="match status" value="1"/>
</dbReference>
<dbReference type="EMBL" id="FNSL01000001">
    <property type="protein sequence ID" value="SEB71707.1"/>
    <property type="molecule type" value="Genomic_DNA"/>
</dbReference>